<feature type="compositionally biased region" description="Polar residues" evidence="1">
    <location>
        <begin position="167"/>
        <end position="190"/>
    </location>
</feature>
<evidence type="ECO:0000256" key="2">
    <source>
        <dbReference type="SAM" id="Phobius"/>
    </source>
</evidence>
<feature type="transmembrane region" description="Helical" evidence="2">
    <location>
        <begin position="91"/>
        <end position="115"/>
    </location>
</feature>
<feature type="region of interest" description="Disordered" evidence="1">
    <location>
        <begin position="122"/>
        <end position="213"/>
    </location>
</feature>
<reference evidence="3" key="1">
    <citation type="journal article" date="2023" name="Mol. Biol. Evol.">
        <title>Third-Generation Sequencing Reveals the Adaptive Role of the Epigenome in Three Deep-Sea Polychaetes.</title>
        <authorList>
            <person name="Perez M."/>
            <person name="Aroh O."/>
            <person name="Sun Y."/>
            <person name="Lan Y."/>
            <person name="Juniper S.K."/>
            <person name="Young C.R."/>
            <person name="Angers B."/>
            <person name="Qian P.Y."/>
        </authorList>
    </citation>
    <scope>NUCLEOTIDE SEQUENCE</scope>
    <source>
        <strain evidence="3">P08H-3</strain>
    </source>
</reference>
<protein>
    <submittedName>
        <fullName evidence="3">Uncharacterized protein</fullName>
    </submittedName>
</protein>
<dbReference type="Proteomes" id="UP001208570">
    <property type="component" value="Unassembled WGS sequence"/>
</dbReference>
<dbReference type="AlphaFoldDB" id="A0AAD9IRB4"/>
<dbReference type="InterPro" id="IPR028064">
    <property type="entry name" value="TMEM154"/>
</dbReference>
<sequence>MSFKGKWRDTRCTDNVITYKSVGTHNISFICKKGPSTTTSTTTTTSTKTTTTTTTISTMTTSTSTTTGTISDENQAIQLSSNNYKMINNPAIPISVGVTIPVVVIIVIIIVAIVIKRRRNLRPRSQPSRDNISDPQQIINNTPLDNSAEEAAEDGRRPGGVHGNDNDAGNSGTEHVYVNYSNNENSTTVVQPEHEGEYTTLSGDRFIPNDDNSNYVSLVREG</sequence>
<evidence type="ECO:0000256" key="1">
    <source>
        <dbReference type="SAM" id="MobiDB-lite"/>
    </source>
</evidence>
<gene>
    <name evidence="3" type="ORF">LSH36_2203g00012</name>
</gene>
<evidence type="ECO:0000313" key="3">
    <source>
        <dbReference type="EMBL" id="KAK2138943.1"/>
    </source>
</evidence>
<evidence type="ECO:0000313" key="4">
    <source>
        <dbReference type="Proteomes" id="UP001208570"/>
    </source>
</evidence>
<keyword evidence="4" id="KW-1185">Reference proteome</keyword>
<dbReference type="Pfam" id="PF15102">
    <property type="entry name" value="TMEM154"/>
    <property type="match status" value="1"/>
</dbReference>
<keyword evidence="2" id="KW-1133">Transmembrane helix</keyword>
<accession>A0AAD9IRB4</accession>
<dbReference type="EMBL" id="JAODUP010002197">
    <property type="protein sequence ID" value="KAK2138943.1"/>
    <property type="molecule type" value="Genomic_DNA"/>
</dbReference>
<name>A0AAD9IRB4_9ANNE</name>
<proteinExistence type="predicted"/>
<keyword evidence="2" id="KW-0472">Membrane</keyword>
<organism evidence="3 4">
    <name type="scientific">Paralvinella palmiformis</name>
    <dbReference type="NCBI Taxonomy" id="53620"/>
    <lineage>
        <taxon>Eukaryota</taxon>
        <taxon>Metazoa</taxon>
        <taxon>Spiralia</taxon>
        <taxon>Lophotrochozoa</taxon>
        <taxon>Annelida</taxon>
        <taxon>Polychaeta</taxon>
        <taxon>Sedentaria</taxon>
        <taxon>Canalipalpata</taxon>
        <taxon>Terebellida</taxon>
        <taxon>Terebelliformia</taxon>
        <taxon>Alvinellidae</taxon>
        <taxon>Paralvinella</taxon>
    </lineage>
</organism>
<comment type="caution">
    <text evidence="3">The sequence shown here is derived from an EMBL/GenBank/DDBJ whole genome shotgun (WGS) entry which is preliminary data.</text>
</comment>
<keyword evidence="2" id="KW-0812">Transmembrane</keyword>
<feature type="compositionally biased region" description="Polar residues" evidence="1">
    <location>
        <begin position="123"/>
        <end position="145"/>
    </location>
</feature>